<dbReference type="AlphaFoldDB" id="A0AAU9CZQ6"/>
<dbReference type="KEGG" id="fax:FUAX_44260"/>
<dbReference type="RefSeq" id="WP_338395146.1">
    <property type="nucleotide sequence ID" value="NZ_AP025316.1"/>
</dbReference>
<sequence length="144" mass="16971">MKRLLITALLSCAFFVTNAQHINGITIGDNIDKYYKRIKKVNDKEYTTCGMLLSCRGTIRILLNEKNEIRYLTFKYDRGLSFNEAKNANALLRLEYGLSGEEPRTLLKDRRWLYRKFTLGLQTDFEIFKREDGKYDIDLRLSKI</sequence>
<keyword evidence="3" id="KW-1185">Reference proteome</keyword>
<gene>
    <name evidence="2" type="ORF">FUAX_44260</name>
</gene>
<evidence type="ECO:0000256" key="1">
    <source>
        <dbReference type="SAM" id="SignalP"/>
    </source>
</evidence>
<evidence type="ECO:0000313" key="3">
    <source>
        <dbReference type="Proteomes" id="UP001348817"/>
    </source>
</evidence>
<feature type="chain" id="PRO_5044020867" evidence="1">
    <location>
        <begin position="20"/>
        <end position="144"/>
    </location>
</feature>
<accession>A0AAU9CZQ6</accession>
<reference evidence="2 3" key="1">
    <citation type="submission" date="2021-12" db="EMBL/GenBank/DDBJ databases">
        <title>Genome sequencing of bacteria with rrn-lacking chromosome and rrn-plasmid.</title>
        <authorList>
            <person name="Anda M."/>
            <person name="Iwasaki W."/>
        </authorList>
    </citation>
    <scope>NUCLEOTIDE SEQUENCE [LARGE SCALE GENOMIC DNA]</scope>
    <source>
        <strain evidence="2 3">DSM 100852</strain>
        <plasmid evidence="2 3">pFA2</plasmid>
    </source>
</reference>
<name>A0AAU9CZQ6_9BACT</name>
<dbReference type="EMBL" id="AP025316">
    <property type="protein sequence ID" value="BDD11994.1"/>
    <property type="molecule type" value="Genomic_DNA"/>
</dbReference>
<proteinExistence type="predicted"/>
<geneLocation type="plasmid" evidence="2 3">
    <name>pFA2</name>
</geneLocation>
<feature type="signal peptide" evidence="1">
    <location>
        <begin position="1"/>
        <end position="19"/>
    </location>
</feature>
<evidence type="ECO:0000313" key="2">
    <source>
        <dbReference type="EMBL" id="BDD11994.1"/>
    </source>
</evidence>
<keyword evidence="2" id="KW-0614">Plasmid</keyword>
<keyword evidence="1" id="KW-0732">Signal</keyword>
<dbReference type="Proteomes" id="UP001348817">
    <property type="component" value="Plasmid pFA2"/>
</dbReference>
<organism evidence="2 3">
    <name type="scientific">Fulvitalea axinellae</name>
    <dbReference type="NCBI Taxonomy" id="1182444"/>
    <lineage>
        <taxon>Bacteria</taxon>
        <taxon>Pseudomonadati</taxon>
        <taxon>Bacteroidota</taxon>
        <taxon>Cytophagia</taxon>
        <taxon>Cytophagales</taxon>
        <taxon>Persicobacteraceae</taxon>
        <taxon>Fulvitalea</taxon>
    </lineage>
</organism>
<protein>
    <submittedName>
        <fullName evidence="2">Uncharacterized protein</fullName>
    </submittedName>
</protein>